<evidence type="ECO:0000313" key="2">
    <source>
        <dbReference type="EMBL" id="OGF67376.1"/>
    </source>
</evidence>
<organism evidence="2 3">
    <name type="scientific">Candidatus Fischerbacteria bacterium RBG_13_37_8</name>
    <dbReference type="NCBI Taxonomy" id="1817863"/>
    <lineage>
        <taxon>Bacteria</taxon>
        <taxon>Candidatus Fischeribacteriota</taxon>
    </lineage>
</organism>
<keyword evidence="1" id="KW-1133">Transmembrane helix</keyword>
<proteinExistence type="predicted"/>
<keyword evidence="1" id="KW-0472">Membrane</keyword>
<dbReference type="AlphaFoldDB" id="A0A1F5VVD8"/>
<name>A0A1F5VVD8_9BACT</name>
<protein>
    <submittedName>
        <fullName evidence="2">Uncharacterized protein</fullName>
    </submittedName>
</protein>
<dbReference type="Proteomes" id="UP000178943">
    <property type="component" value="Unassembled WGS sequence"/>
</dbReference>
<accession>A0A1F5VVD8</accession>
<dbReference type="EMBL" id="MFGW01000059">
    <property type="protein sequence ID" value="OGF67376.1"/>
    <property type="molecule type" value="Genomic_DNA"/>
</dbReference>
<comment type="caution">
    <text evidence="2">The sequence shown here is derived from an EMBL/GenBank/DDBJ whole genome shotgun (WGS) entry which is preliminary data.</text>
</comment>
<reference evidence="2 3" key="1">
    <citation type="journal article" date="2016" name="Nat. Commun.">
        <title>Thousands of microbial genomes shed light on interconnected biogeochemical processes in an aquifer system.</title>
        <authorList>
            <person name="Anantharaman K."/>
            <person name="Brown C.T."/>
            <person name="Hug L.A."/>
            <person name="Sharon I."/>
            <person name="Castelle C.J."/>
            <person name="Probst A.J."/>
            <person name="Thomas B.C."/>
            <person name="Singh A."/>
            <person name="Wilkins M.J."/>
            <person name="Karaoz U."/>
            <person name="Brodie E.L."/>
            <person name="Williams K.H."/>
            <person name="Hubbard S.S."/>
            <person name="Banfield J.F."/>
        </authorList>
    </citation>
    <scope>NUCLEOTIDE SEQUENCE [LARGE SCALE GENOMIC DNA]</scope>
</reference>
<evidence type="ECO:0000256" key="1">
    <source>
        <dbReference type="SAM" id="Phobius"/>
    </source>
</evidence>
<keyword evidence="1" id="KW-0812">Transmembrane</keyword>
<evidence type="ECO:0000313" key="3">
    <source>
        <dbReference type="Proteomes" id="UP000178943"/>
    </source>
</evidence>
<gene>
    <name evidence="2" type="ORF">A2Y62_08120</name>
</gene>
<sequence length="408" mass="46079">MNEQQYSILTAKNIHFFQEKTNRKVPSFHPSVGERSLYFNKKIGEDNKMRTLNKFSRNSIHLFLIFVISILAAFMITADAKDIPEKSDNIKFPSHSLLSEMQFADRFNMAYPLKNIPYGSEYSFSNKGWTQFISRYGAGWRLMWDPRTGRPNLIEGKGIPSYSGKGNTLGKDYSELTISYLHDKIIAFILLNNDLLNIDFSSLHLNKEISHIFENGRYSVIQYDYYAGACKEDGNSAKLNVACIPIEGARVFFRFNNGNLIQVGSLEISDMQISTVPEITAHQAEDNVIEAFSRNEMEVNKIFRTELKVVPELPAGTKTYIDYSGKEGDGIIYRLVWAVTFQRGTPDKAYEAWVDARSGKIVYKKGLTDEGHVSGNISMTAGSHVNKVFPYCQVDNNGTKVTKSGVAP</sequence>
<feature type="transmembrane region" description="Helical" evidence="1">
    <location>
        <begin position="59"/>
        <end position="78"/>
    </location>
</feature>